<evidence type="ECO:0000256" key="1">
    <source>
        <dbReference type="SAM" id="MobiDB-lite"/>
    </source>
</evidence>
<dbReference type="VEuPathDB" id="TriTrypDB:LdBPK_302170.1"/>
<sequence length="758" mass="82834">MRVFVLVAVRSGDGSVATYPPSVWHLQQCVRARSSSCYHATSGGYLWTRDALFCALRRTDVDIAPANVLENAGASQGATAAAPPRFYFFSALLDVGNNEEDVDLVAMLLMELCIAWPNAIAAHMEVCRVCRGELSPVRASSPLAATPGEGETDEPSWQLKHFTREETLLVLLADEIEATAATQDGFLTRWGVRNAWDHDRALQGRSWWVSGGIVTVLPSEAATRLVEPFLMLELSRMENGCPQLPRHPESCRDSSQTLEEALTHAILERELSHSVRAYLRKEVEGRIESRPLHRMIVVVPPAMALFLRGAPSSMLHDCFLYHTVDCPLFAVEGGSCDAAQSSTDRATGLVAPATSPTAFLRPVKSGLSSADLLERQCRVAHDETSRLMELFREYDLLLSGDGYVRVPLAPVSRYVFTQLLCQSELPSALILALMRRHSDVTHRACDVGHRIDLAAVSSRPPLPTEEEVMLGIKVTWAVERWTAALRRGSAAAPPVGLHMWNEEQSLRKDKLCRWIHERMRKAKREAAELYSLEDAADTHATDREEDGVASKVSALPVASGDTADPLRRCRGAALKQLERRLFAPFPSSYRGSSTEWLGQALRDVAREQTHAASSMAQRDDVCSSFAGPAPAAPRAASTNALDNSSSSSHSDATSEDGSDGAGGVGIPTPQETESLLAQLTELEVVLQNELASRATVPLASGGDSRTTDLRGGVGDAVTEDQEMDVTSWLTAADMQQITRNELFLHHVQLLESEMEQDQ</sequence>
<dbReference type="Proteomes" id="UP000318447">
    <property type="component" value="Unassembled WGS sequence"/>
</dbReference>
<dbReference type="VEuPathDB" id="TriTrypDB:LDHU3_30.2930"/>
<evidence type="ECO:0000313" key="2">
    <source>
        <dbReference type="EMBL" id="TPP45779.1"/>
    </source>
</evidence>
<dbReference type="EMBL" id="RHLC01000011">
    <property type="protein sequence ID" value="TPP45779.1"/>
    <property type="molecule type" value="Genomic_DNA"/>
</dbReference>
<feature type="region of interest" description="Disordered" evidence="1">
    <location>
        <begin position="624"/>
        <end position="669"/>
    </location>
</feature>
<gene>
    <name evidence="2" type="ORF">CGC21_35850</name>
</gene>
<comment type="caution">
    <text evidence="2">The sequence shown here is derived from an EMBL/GenBank/DDBJ whole genome shotgun (WGS) entry which is preliminary data.</text>
</comment>
<protein>
    <submittedName>
        <fullName evidence="2">Uncharacterized protein</fullName>
    </submittedName>
</protein>
<organism evidence="2 3">
    <name type="scientific">Leishmania donovani</name>
    <dbReference type="NCBI Taxonomy" id="5661"/>
    <lineage>
        <taxon>Eukaryota</taxon>
        <taxon>Discoba</taxon>
        <taxon>Euglenozoa</taxon>
        <taxon>Kinetoplastea</taxon>
        <taxon>Metakinetoplastina</taxon>
        <taxon>Trypanosomatida</taxon>
        <taxon>Trypanosomatidae</taxon>
        <taxon>Leishmaniinae</taxon>
        <taxon>Leishmania</taxon>
    </lineage>
</organism>
<dbReference type="VEuPathDB" id="TriTrypDB:LdCL_300027200"/>
<dbReference type="AlphaFoldDB" id="A0A504XEY0"/>
<feature type="compositionally biased region" description="Low complexity" evidence="1">
    <location>
        <begin position="626"/>
        <end position="651"/>
    </location>
</feature>
<evidence type="ECO:0000313" key="3">
    <source>
        <dbReference type="Proteomes" id="UP000318447"/>
    </source>
</evidence>
<proteinExistence type="predicted"/>
<reference evidence="3" key="1">
    <citation type="submission" date="2019-02" db="EMBL/GenBank/DDBJ databases">
        <title>FDA dAtabase for Regulatory Grade micrObial Sequences (FDA-ARGOS): Supporting development and validation of Infectious Disease Dx tests.</title>
        <authorList>
            <person name="Duncan R."/>
            <person name="Fisher C."/>
            <person name="Tallon L."/>
            <person name="Sadzewicz L."/>
            <person name="Sengamalay N."/>
            <person name="Ott S."/>
            <person name="Godinez A."/>
            <person name="Nagaraj S."/>
            <person name="Vavikolanu K."/>
            <person name="Nadendla S."/>
            <person name="Aluvathingal J."/>
            <person name="Sichtig H."/>
        </authorList>
    </citation>
    <scope>NUCLEOTIDE SEQUENCE [LARGE SCALE GENOMIC DNA]</scope>
    <source>
        <strain evidence="3">FDAARGOS_361</strain>
    </source>
</reference>
<name>A0A504XEY0_LEIDO</name>
<accession>A0A504XEY0</accession>